<feature type="compositionally biased region" description="Low complexity" evidence="1">
    <location>
        <begin position="98"/>
        <end position="114"/>
    </location>
</feature>
<evidence type="ECO:0000313" key="2">
    <source>
        <dbReference type="EMBL" id="QHT32248.1"/>
    </source>
</evidence>
<dbReference type="EMBL" id="MN738933">
    <property type="protein sequence ID" value="QHT32248.1"/>
    <property type="molecule type" value="Genomic_DNA"/>
</dbReference>
<reference evidence="2" key="1">
    <citation type="journal article" date="2020" name="Nature">
        <title>Giant virus diversity and host interactions through global metagenomics.</title>
        <authorList>
            <person name="Schulz F."/>
            <person name="Roux S."/>
            <person name="Paez-Espino D."/>
            <person name="Jungbluth S."/>
            <person name="Walsh D.A."/>
            <person name="Denef V.J."/>
            <person name="McMahon K.D."/>
            <person name="Konstantinidis K.T."/>
            <person name="Eloe-Fadrosh E.A."/>
            <person name="Kyrpides N.C."/>
            <person name="Woyke T."/>
        </authorList>
    </citation>
    <scope>NUCLEOTIDE SEQUENCE</scope>
    <source>
        <strain evidence="2">GVMAG-M-3300009159-65</strain>
    </source>
</reference>
<name>A0A6C0ETC7_9ZZZZ</name>
<proteinExistence type="predicted"/>
<protein>
    <submittedName>
        <fullName evidence="2">Uncharacterized protein</fullName>
    </submittedName>
</protein>
<organism evidence="2">
    <name type="scientific">viral metagenome</name>
    <dbReference type="NCBI Taxonomy" id="1070528"/>
    <lineage>
        <taxon>unclassified sequences</taxon>
        <taxon>metagenomes</taxon>
        <taxon>organismal metagenomes</taxon>
    </lineage>
</organism>
<evidence type="ECO:0000256" key="1">
    <source>
        <dbReference type="SAM" id="MobiDB-lite"/>
    </source>
</evidence>
<dbReference type="AlphaFoldDB" id="A0A6C0ETC7"/>
<sequence>MDETIAMNVLKLTIPYNKEQLKRARDTSLLDKPYKTNIINDSYRLLKDIYDTDHGKTLRKRLSQTRNSARKGLSSLFTRTRRLSIIEENGQSNPLNESRSSSRSASINRGSRGSRTSRAYAKSASKALLNHKTDIEKESPAFIHLGHGNDLTLDGKIHKINIPSKSTFSTINVTNIPNNSLYSDVLPDIAKNHPDFFYKPLTHKKEFDKALIHFISIVKENTIPGDPYRFLREWKISLHTHTFIMTNHHNDYISYFKEGDKNVIYKSGIYEVSQINDKYKTIDFLKPFILNNNKELTITENQINLIYYGSIFPTSESIIEEIKKNPLYGSIKTVPIRIPYDMFEKAVESCVGTTTSLDTMALYRGNHFDFSCRNIDVDESLTRQNQYNSNLEYGNENVPNRLGSSKIGTPRGKQEFRHYFVQKCRNVYNNDEIKKEQKGSKYNLCIDLVNSNIMTFYRLKYSGDVSSDTYKEALHTLTTIINFIDEGIKQKKYDIYDIGDKLFNIIYN</sequence>
<feature type="region of interest" description="Disordered" evidence="1">
    <location>
        <begin position="87"/>
        <end position="123"/>
    </location>
</feature>
<accession>A0A6C0ETC7</accession>